<dbReference type="Gene3D" id="3.40.1190.20">
    <property type="match status" value="1"/>
</dbReference>
<evidence type="ECO:0000256" key="3">
    <source>
        <dbReference type="ARBA" id="ARBA00022777"/>
    </source>
</evidence>
<reference evidence="6 7" key="1">
    <citation type="submission" date="2016-11" db="EMBL/GenBank/DDBJ databases">
        <authorList>
            <person name="Jaros S."/>
            <person name="Januszkiewicz K."/>
            <person name="Wedrychowicz H."/>
        </authorList>
    </citation>
    <scope>NUCLEOTIDE SEQUENCE [LARGE SCALE GENOMIC DNA]</scope>
    <source>
        <strain evidence="6 7">CGMCC 1.6102</strain>
    </source>
</reference>
<sequence length="347" mass="37961">MKSNDHLNYNYKQMKKYDVTGIGNALVDIEFEVSDSFLEKNGIEKGLMTLVDEERQSDLMAAINTRTSKLQCGGSAANTIIALSQFGGSAYYCCKVAQDELGRFFMEDLRDSGVSHNLDPFQLEQGITGKCLVMVTADAERTMNTFLGITQTFSKAQLNIEAIKSSKYLYIEGYLITSPDARLAMMEAKKVAKENGVKVALTFSDPAMVKYFSEGFQELIGSGVDLLFANEEEAMIYTGKDNLAEAREAMKKLADHFVITQGKNGAMIYDGDTFIDIEPYPTVAVDSNGAGDMFAGAFLYGITNGHSYASSGKLASMASSKIVSQFGPRLAWEEAGKILDRLSPTQT</sequence>
<evidence type="ECO:0000259" key="5">
    <source>
        <dbReference type="Pfam" id="PF00294"/>
    </source>
</evidence>
<dbReference type="InterPro" id="IPR011611">
    <property type="entry name" value="PfkB_dom"/>
</dbReference>
<protein>
    <submittedName>
        <fullName evidence="6">Sugar or nucleoside kinase, ribokinase family</fullName>
    </submittedName>
</protein>
<name>A0A1M7IDF6_9BACT</name>
<dbReference type="AlphaFoldDB" id="A0A1M7IDF6"/>
<dbReference type="SUPFAM" id="SSF53613">
    <property type="entry name" value="Ribokinase-like"/>
    <property type="match status" value="1"/>
</dbReference>
<keyword evidence="2 4" id="KW-0808">Transferase</keyword>
<evidence type="ECO:0000313" key="6">
    <source>
        <dbReference type="EMBL" id="SHM38866.1"/>
    </source>
</evidence>
<accession>A0A1M7IDF6</accession>
<organism evidence="6 7">
    <name type="scientific">Cyclobacterium lianum</name>
    <dbReference type="NCBI Taxonomy" id="388280"/>
    <lineage>
        <taxon>Bacteria</taxon>
        <taxon>Pseudomonadati</taxon>
        <taxon>Bacteroidota</taxon>
        <taxon>Cytophagia</taxon>
        <taxon>Cytophagales</taxon>
        <taxon>Cyclobacteriaceae</taxon>
        <taxon>Cyclobacterium</taxon>
    </lineage>
</organism>
<dbReference type="GO" id="GO:0016301">
    <property type="term" value="F:kinase activity"/>
    <property type="evidence" value="ECO:0007669"/>
    <property type="project" value="UniProtKB-KW"/>
</dbReference>
<dbReference type="Gene3D" id="3.30.1110.10">
    <property type="match status" value="1"/>
</dbReference>
<dbReference type="Proteomes" id="UP000184513">
    <property type="component" value="Unassembled WGS sequence"/>
</dbReference>
<dbReference type="InterPro" id="IPR029056">
    <property type="entry name" value="Ribokinase-like"/>
</dbReference>
<evidence type="ECO:0000313" key="7">
    <source>
        <dbReference type="Proteomes" id="UP000184513"/>
    </source>
</evidence>
<evidence type="ECO:0000256" key="1">
    <source>
        <dbReference type="ARBA" id="ARBA00010688"/>
    </source>
</evidence>
<dbReference type="EMBL" id="FRCY01000001">
    <property type="protein sequence ID" value="SHM38866.1"/>
    <property type="molecule type" value="Genomic_DNA"/>
</dbReference>
<feature type="domain" description="Carbohydrate kinase PfkB" evidence="5">
    <location>
        <begin position="65"/>
        <end position="333"/>
    </location>
</feature>
<dbReference type="STRING" id="388280.SAMN04488057_101291"/>
<dbReference type="InterPro" id="IPR002139">
    <property type="entry name" value="Ribo/fructo_kinase"/>
</dbReference>
<evidence type="ECO:0000256" key="2">
    <source>
        <dbReference type="ARBA" id="ARBA00022679"/>
    </source>
</evidence>
<keyword evidence="3 4" id="KW-0418">Kinase</keyword>
<dbReference type="PANTHER" id="PTHR43320">
    <property type="entry name" value="SUGAR KINASE"/>
    <property type="match status" value="1"/>
</dbReference>
<evidence type="ECO:0000256" key="4">
    <source>
        <dbReference type="RuleBase" id="RU003704"/>
    </source>
</evidence>
<dbReference type="InterPro" id="IPR002173">
    <property type="entry name" value="Carboh/pur_kinase_PfkB_CS"/>
</dbReference>
<gene>
    <name evidence="6" type="ORF">SAMN04488057_101291</name>
</gene>
<proteinExistence type="inferred from homology"/>
<dbReference type="PANTHER" id="PTHR43320:SF3">
    <property type="entry name" value="CARBOHYDRATE KINASE PFKB DOMAIN-CONTAINING PROTEIN"/>
    <property type="match status" value="1"/>
</dbReference>
<dbReference type="CDD" id="cd01168">
    <property type="entry name" value="adenosine_kinase"/>
    <property type="match status" value="1"/>
</dbReference>
<dbReference type="PRINTS" id="PR00990">
    <property type="entry name" value="RIBOKINASE"/>
</dbReference>
<keyword evidence="7" id="KW-1185">Reference proteome</keyword>
<dbReference type="InterPro" id="IPR052700">
    <property type="entry name" value="Carb_kinase_PfkB-like"/>
</dbReference>
<dbReference type="PROSITE" id="PS00584">
    <property type="entry name" value="PFKB_KINASES_2"/>
    <property type="match status" value="1"/>
</dbReference>
<dbReference type="Pfam" id="PF00294">
    <property type="entry name" value="PfkB"/>
    <property type="match status" value="1"/>
</dbReference>
<comment type="similarity">
    <text evidence="1 4">Belongs to the carbohydrate kinase PfkB family.</text>
</comment>